<accession>A0A562LAW1</accession>
<keyword evidence="3" id="KW-1185">Reference proteome</keyword>
<evidence type="ECO:0000313" key="3">
    <source>
        <dbReference type="Proteomes" id="UP000315167"/>
    </source>
</evidence>
<dbReference type="EMBL" id="VLKN01000002">
    <property type="protein sequence ID" value="TWI04809.1"/>
    <property type="molecule type" value="Genomic_DNA"/>
</dbReference>
<reference evidence="2 3" key="1">
    <citation type="journal article" date="2015" name="Stand. Genomic Sci.">
        <title>Genomic Encyclopedia of Bacterial and Archaeal Type Strains, Phase III: the genomes of soil and plant-associated and newly described type strains.</title>
        <authorList>
            <person name="Whitman W.B."/>
            <person name="Woyke T."/>
            <person name="Klenk H.P."/>
            <person name="Zhou Y."/>
            <person name="Lilburn T.G."/>
            <person name="Beck B.J."/>
            <person name="De Vos P."/>
            <person name="Vandamme P."/>
            <person name="Eisen J.A."/>
            <person name="Garrity G."/>
            <person name="Hugenholtz P."/>
            <person name="Kyrpides N.C."/>
        </authorList>
    </citation>
    <scope>NUCLEOTIDE SEQUENCE [LARGE SCALE GENOMIC DNA]</scope>
    <source>
        <strain evidence="2 3">CGMCC 1.10821</strain>
    </source>
</reference>
<dbReference type="AlphaFoldDB" id="A0A562LAW1"/>
<organism evidence="2 3">
    <name type="scientific">Luteimonas cucumeris</name>
    <dbReference type="NCBI Taxonomy" id="985012"/>
    <lineage>
        <taxon>Bacteria</taxon>
        <taxon>Pseudomonadati</taxon>
        <taxon>Pseudomonadota</taxon>
        <taxon>Gammaproteobacteria</taxon>
        <taxon>Lysobacterales</taxon>
        <taxon>Lysobacteraceae</taxon>
        <taxon>Luteimonas</taxon>
    </lineage>
</organism>
<protein>
    <submittedName>
        <fullName evidence="2">Putative phage terminase large subunit-like protein</fullName>
    </submittedName>
</protein>
<gene>
    <name evidence="2" type="ORF">IP90_00947</name>
</gene>
<sequence>MTTLQLSPQEAARELLARRNARTGLIDFTRYTFPGFEAGDHHKQIASALERVERGECRRLMIFAPPRHTKSELASRRFPAYFMGRNADKQIITCTYSGEFATDFGREVKGIVASEEYQALFPGVKLAEDSKAKGRWHTTDGGVYVAVGVGGPITGRGAHLALIDDPIKNRQDADSDVVRETVWKWYTSTLRTRLMPGGAIVLVLTRWHEDDLAGRLLAAQETGGEQWEVVTLPAISDTGHALWPEWYPLAELQAIKAAVGPRDWLALYQQQPTADDGTFFKREWFRDRYETAPEGLRTIITGDFAVTDGGGDFTELGVWGFGDGKFYALDWWSGQASADVWINALLDLVRQYKPMWFVGETGPIRRAIEPLLARTMRERRIFTAADWLSHGGADKAVNARAFQAMCAQGQVQFPETVWAERVIDQLLKFPAAKHDDAVDTCGLFGRYMDKAWNTPAAKMPQARPRRDYGFNQAPTENWKTA</sequence>
<proteinExistence type="predicted"/>
<name>A0A562LAW1_9GAMM</name>
<dbReference type="Proteomes" id="UP000315167">
    <property type="component" value="Unassembled WGS sequence"/>
</dbReference>
<dbReference type="Gene3D" id="3.30.420.240">
    <property type="match status" value="1"/>
</dbReference>
<feature type="compositionally biased region" description="Polar residues" evidence="1">
    <location>
        <begin position="472"/>
        <end position="481"/>
    </location>
</feature>
<evidence type="ECO:0000256" key="1">
    <source>
        <dbReference type="SAM" id="MobiDB-lite"/>
    </source>
</evidence>
<comment type="caution">
    <text evidence="2">The sequence shown here is derived from an EMBL/GenBank/DDBJ whole genome shotgun (WGS) entry which is preliminary data.</text>
</comment>
<evidence type="ECO:0000313" key="2">
    <source>
        <dbReference type="EMBL" id="TWI04809.1"/>
    </source>
</evidence>
<dbReference type="Pfam" id="PF03237">
    <property type="entry name" value="Terminase_6N"/>
    <property type="match status" value="1"/>
</dbReference>
<dbReference type="OrthoDB" id="9771580at2"/>
<dbReference type="RefSeq" id="WP_158635267.1">
    <property type="nucleotide sequence ID" value="NZ_VLKN01000002.1"/>
</dbReference>
<feature type="region of interest" description="Disordered" evidence="1">
    <location>
        <begin position="457"/>
        <end position="481"/>
    </location>
</feature>